<evidence type="ECO:0000313" key="1">
    <source>
        <dbReference type="EMBL" id="QNJ98857.1"/>
    </source>
</evidence>
<dbReference type="EMBL" id="CP052909">
    <property type="protein sequence ID" value="QNJ98857.1"/>
    <property type="molecule type" value="Genomic_DNA"/>
</dbReference>
<evidence type="ECO:0000313" key="2">
    <source>
        <dbReference type="Proteomes" id="UP000515514"/>
    </source>
</evidence>
<reference evidence="1 2" key="1">
    <citation type="submission" date="2020-04" db="EMBL/GenBank/DDBJ databases">
        <title>Genome sequence of Altibacter aquimarinus strain ALE3EI.</title>
        <authorList>
            <person name="Oh H.-M."/>
            <person name="Jang D."/>
        </authorList>
    </citation>
    <scope>NUCLEOTIDE SEQUENCE [LARGE SCALE GENOMIC DNA]</scope>
    <source>
        <strain evidence="1 2">ALE3EI</strain>
    </source>
</reference>
<dbReference type="Proteomes" id="UP000515514">
    <property type="component" value="Chromosome"/>
</dbReference>
<dbReference type="KEGG" id="alti:ALE3EI_2315"/>
<proteinExistence type="predicted"/>
<organism evidence="1 2">
    <name type="scientific">Constantimarinum furrinae</name>
    <dbReference type="NCBI Taxonomy" id="2562285"/>
    <lineage>
        <taxon>Bacteria</taxon>
        <taxon>Pseudomonadati</taxon>
        <taxon>Bacteroidota</taxon>
        <taxon>Flavobacteriia</taxon>
        <taxon>Flavobacteriales</taxon>
        <taxon>Flavobacteriaceae</taxon>
        <taxon>Altibacter/Constantimarinum group</taxon>
        <taxon>Constantimarinum</taxon>
    </lineage>
</organism>
<dbReference type="RefSeq" id="WP_186988854.1">
    <property type="nucleotide sequence ID" value="NZ_CP052909.1"/>
</dbReference>
<protein>
    <submittedName>
        <fullName evidence="1">Uncharacterized protein</fullName>
    </submittedName>
</protein>
<dbReference type="AlphaFoldDB" id="A0A7G8PWZ1"/>
<keyword evidence="2" id="KW-1185">Reference proteome</keyword>
<sequence length="132" mass="15759">MAAFDVLNIELDFTSVEIHENYMISQIKEGIDFKQKHLDQFYKLFETYYHDKPFISIADRKYDYTIDPNLFRDSSFRNLLGIGVVCYTESSFKTAQFEKTFFKGKFEPFYSMEDCIQWAEELVKSHHTKNKS</sequence>
<name>A0A7G8PWZ1_9FLAO</name>
<gene>
    <name evidence="1" type="ORF">ALE3EI_2315</name>
</gene>
<accession>A0A7G8PWZ1</accession>